<keyword evidence="2" id="KW-1185">Reference proteome</keyword>
<dbReference type="KEGG" id="vg:65120438"/>
<reference evidence="1 2" key="1">
    <citation type="submission" date="2019-05" db="EMBL/GenBank/DDBJ databases">
        <authorList>
            <person name="Powers A.K."/>
            <person name="Sebastian A.Z."/>
            <person name="Albert I.U."/>
            <person name="Broussard G.W."/>
        </authorList>
    </citation>
    <scope>NUCLEOTIDE SEQUENCE [LARGE SCALE GENOMIC DNA]</scope>
</reference>
<proteinExistence type="predicted"/>
<accession>A0A4Y6E8R9</accession>
<evidence type="ECO:0000313" key="1">
    <source>
        <dbReference type="EMBL" id="QDF14591.1"/>
    </source>
</evidence>
<dbReference type="Proteomes" id="UP000320923">
    <property type="component" value="Segment"/>
</dbReference>
<protein>
    <submittedName>
        <fullName evidence="1">Uncharacterized protein</fullName>
    </submittedName>
</protein>
<dbReference type="EMBL" id="MK895508">
    <property type="protein sequence ID" value="QDF14591.1"/>
    <property type="molecule type" value="Genomic_DNA"/>
</dbReference>
<gene>
    <name evidence="1" type="primary">194</name>
    <name evidence="1" type="ORF">BRIZO_194</name>
</gene>
<evidence type="ECO:0000313" key="2">
    <source>
        <dbReference type="Proteomes" id="UP000320923"/>
    </source>
</evidence>
<organism evidence="1 2">
    <name type="scientific">Vibrio phage Brizo</name>
    <dbReference type="NCBI Taxonomy" id="2590896"/>
    <lineage>
        <taxon>Viruses</taxon>
        <taxon>Duplodnaviria</taxon>
        <taxon>Heunggongvirae</taxon>
        <taxon>Uroviricota</taxon>
        <taxon>Caudoviricetes</taxon>
        <taxon>Demerecviridae</taxon>
        <taxon>Ermolyevavirinae</taxon>
        <taxon>Thalassavirus</taxon>
        <taxon>Thalassavirus brizo</taxon>
    </lineage>
</organism>
<dbReference type="GeneID" id="65120438"/>
<name>A0A4Y6E8R9_9CAUD</name>
<dbReference type="RefSeq" id="YP_010102613.1">
    <property type="nucleotide sequence ID" value="NC_055800.1"/>
</dbReference>
<sequence>MKIAKMATLSFDLSELSDEFIEEWESNVDALDDEMRDHIPLKCVNSEFFKALCYELGIKSSYQRDEITHIRSVF</sequence>